<feature type="compositionally biased region" description="Gly residues" evidence="2">
    <location>
        <begin position="220"/>
        <end position="244"/>
    </location>
</feature>
<evidence type="ECO:0000313" key="4">
    <source>
        <dbReference type="EMBL" id="MDT9682485.1"/>
    </source>
</evidence>
<proteinExistence type="predicted"/>
<dbReference type="InterPro" id="IPR008948">
    <property type="entry name" value="L-Aspartase-like"/>
</dbReference>
<dbReference type="GO" id="GO:0016829">
    <property type="term" value="F:lyase activity"/>
    <property type="evidence" value="ECO:0007669"/>
    <property type="project" value="UniProtKB-KW"/>
</dbReference>
<reference evidence="4 5" key="1">
    <citation type="submission" date="2023-09" db="EMBL/GenBank/DDBJ databases">
        <title>Streptomyces sp. nov.: A antagonism against Alternaria gaisen Producing Streptochlin, Isolated from Tamarix root soil.</title>
        <authorList>
            <person name="Chen Y."/>
        </authorList>
    </citation>
    <scope>NUCLEOTIDE SEQUENCE [LARGE SCALE GENOMIC DNA]</scope>
    <source>
        <strain evidence="4 5">TRM76323</strain>
    </source>
</reference>
<keyword evidence="1 4" id="KW-0456">Lyase</keyword>
<dbReference type="Gene3D" id="1.10.40.30">
    <property type="entry name" value="Fumarase/aspartase (C-terminal domain)"/>
    <property type="match status" value="1"/>
</dbReference>
<dbReference type="CDD" id="cd01597">
    <property type="entry name" value="pCLME"/>
    <property type="match status" value="1"/>
</dbReference>
<dbReference type="PANTHER" id="PTHR43172:SF2">
    <property type="entry name" value="ADENYLOSUCCINATE LYASE C-TERMINAL DOMAIN-CONTAINING PROTEIN"/>
    <property type="match status" value="1"/>
</dbReference>
<evidence type="ECO:0000256" key="1">
    <source>
        <dbReference type="ARBA" id="ARBA00023239"/>
    </source>
</evidence>
<sequence>MNHDEAGTDAGLLAPVWAGTRGAALLTDEAWLRAMLDTEVALTRAQVRLGTVPAAALGPITAAARAERLDVVRLARAARGSANPVVELVRQFTALVAEEDPAAAEYVHRGGTSQDVLDTATAVLTARVCRVLEDDLLGTCRALAALAERHRLTPAAGRTLALHAVPVTFGLKAAGWLSLALDALDRVRWLAGRRLVVQLGGAAGTLASYEEYAALAAGPPGAGSPGADGPGPGADPGTGPGPGADPGARHGLRLLDGFAAELGLGTPDVPWHALRTPVADIAATAAYVGGAVGKFALDVQTLSRTEVAEVTEPAADGRGLSSAMPQKRNPVLAAMVVSAARQLPGLAATVHQCLLAEDERAPGAWHAEWQPLREALRTAAGLAETARELAEGLRVHPDAVRRNLHLTGGAIASERLNAHLAPRLGRGPAKELLGRAAVRAAETGAPFTDVLLADPGWPDDVTAAEVRDLLDPAAYLGASAALVDRVLTRHHASARPGGGAPDEGQ</sequence>
<dbReference type="Pfam" id="PF00206">
    <property type="entry name" value="Lyase_1"/>
    <property type="match status" value="2"/>
</dbReference>
<dbReference type="EMBL" id="JAWCTQ010000010">
    <property type="protein sequence ID" value="MDT9682485.1"/>
    <property type="molecule type" value="Genomic_DNA"/>
</dbReference>
<dbReference type="Proteomes" id="UP001250181">
    <property type="component" value="Unassembled WGS sequence"/>
</dbReference>
<dbReference type="Gene3D" id="1.20.200.10">
    <property type="entry name" value="Fumarase/aspartase (Central domain)"/>
    <property type="match status" value="1"/>
</dbReference>
<dbReference type="InterPro" id="IPR022761">
    <property type="entry name" value="Fumarate_lyase_N"/>
</dbReference>
<comment type="caution">
    <text evidence="4">The sequence shown here is derived from an EMBL/GenBank/DDBJ whole genome shotgun (WGS) entry which is preliminary data.</text>
</comment>
<dbReference type="Gene3D" id="1.10.275.10">
    <property type="entry name" value="Fumarase/aspartase (N-terminal domain)"/>
    <property type="match status" value="1"/>
</dbReference>
<dbReference type="InterPro" id="IPR019468">
    <property type="entry name" value="AdenyloSucc_lyase_C"/>
</dbReference>
<keyword evidence="5" id="KW-1185">Reference proteome</keyword>
<dbReference type="Pfam" id="PF10397">
    <property type="entry name" value="ADSL_C"/>
    <property type="match status" value="1"/>
</dbReference>
<gene>
    <name evidence="4" type="ORF">RND61_10445</name>
</gene>
<name>A0ABU3QI90_9ACTN</name>
<protein>
    <submittedName>
        <fullName evidence="4">Adenylosuccinate lyase family protein</fullName>
    </submittedName>
</protein>
<accession>A0ABU3QI90</accession>
<dbReference type="PANTHER" id="PTHR43172">
    <property type="entry name" value="ADENYLOSUCCINATE LYASE"/>
    <property type="match status" value="1"/>
</dbReference>
<feature type="region of interest" description="Disordered" evidence="2">
    <location>
        <begin position="220"/>
        <end position="250"/>
    </location>
</feature>
<evidence type="ECO:0000259" key="3">
    <source>
        <dbReference type="SMART" id="SM00998"/>
    </source>
</evidence>
<feature type="domain" description="Adenylosuccinate lyase C-terminal" evidence="3">
    <location>
        <begin position="408"/>
        <end position="487"/>
    </location>
</feature>
<evidence type="ECO:0000313" key="5">
    <source>
        <dbReference type="Proteomes" id="UP001250181"/>
    </source>
</evidence>
<dbReference type="SUPFAM" id="SSF48557">
    <property type="entry name" value="L-aspartase-like"/>
    <property type="match status" value="1"/>
</dbReference>
<dbReference type="SMART" id="SM00998">
    <property type="entry name" value="ADSL_C"/>
    <property type="match status" value="1"/>
</dbReference>
<dbReference type="InterPro" id="IPR024083">
    <property type="entry name" value="Fumarase/histidase_N"/>
</dbReference>
<dbReference type="RefSeq" id="WP_315877572.1">
    <property type="nucleotide sequence ID" value="NZ_JAWCTQ010000010.1"/>
</dbReference>
<evidence type="ECO:0000256" key="2">
    <source>
        <dbReference type="SAM" id="MobiDB-lite"/>
    </source>
</evidence>
<organism evidence="4 5">
    <name type="scientific">Streptomyces tamarix</name>
    <dbReference type="NCBI Taxonomy" id="3078565"/>
    <lineage>
        <taxon>Bacteria</taxon>
        <taxon>Bacillati</taxon>
        <taxon>Actinomycetota</taxon>
        <taxon>Actinomycetes</taxon>
        <taxon>Kitasatosporales</taxon>
        <taxon>Streptomycetaceae</taxon>
        <taxon>Streptomyces</taxon>
    </lineage>
</organism>